<feature type="compositionally biased region" description="Polar residues" evidence="1">
    <location>
        <begin position="542"/>
        <end position="552"/>
    </location>
</feature>
<feature type="compositionally biased region" description="Acidic residues" evidence="1">
    <location>
        <begin position="1453"/>
        <end position="1462"/>
    </location>
</feature>
<feature type="region of interest" description="Disordered" evidence="1">
    <location>
        <begin position="941"/>
        <end position="1024"/>
    </location>
</feature>
<feature type="compositionally biased region" description="Basic and acidic residues" evidence="1">
    <location>
        <begin position="1442"/>
        <end position="1452"/>
    </location>
</feature>
<dbReference type="KEGG" id="soy:115890194"/>
<organism evidence="2 3">
    <name type="scientific">Sitophilus oryzae</name>
    <name type="common">Rice weevil</name>
    <name type="synonym">Curculio oryzae</name>
    <dbReference type="NCBI Taxonomy" id="7048"/>
    <lineage>
        <taxon>Eukaryota</taxon>
        <taxon>Metazoa</taxon>
        <taxon>Ecdysozoa</taxon>
        <taxon>Arthropoda</taxon>
        <taxon>Hexapoda</taxon>
        <taxon>Insecta</taxon>
        <taxon>Pterygota</taxon>
        <taxon>Neoptera</taxon>
        <taxon>Endopterygota</taxon>
        <taxon>Coleoptera</taxon>
        <taxon>Polyphaga</taxon>
        <taxon>Cucujiformia</taxon>
        <taxon>Curculionidae</taxon>
        <taxon>Dryophthorinae</taxon>
        <taxon>Sitophilus</taxon>
    </lineage>
</organism>
<feature type="compositionally biased region" description="Basic and acidic residues" evidence="1">
    <location>
        <begin position="14"/>
        <end position="32"/>
    </location>
</feature>
<feature type="region of interest" description="Disordered" evidence="1">
    <location>
        <begin position="14"/>
        <end position="42"/>
    </location>
</feature>
<feature type="region of interest" description="Disordered" evidence="1">
    <location>
        <begin position="675"/>
        <end position="728"/>
    </location>
</feature>
<evidence type="ECO:0000313" key="2">
    <source>
        <dbReference type="Proteomes" id="UP000504635"/>
    </source>
</evidence>
<feature type="compositionally biased region" description="Polar residues" evidence="1">
    <location>
        <begin position="987"/>
        <end position="1023"/>
    </location>
</feature>
<evidence type="ECO:0000256" key="1">
    <source>
        <dbReference type="SAM" id="MobiDB-lite"/>
    </source>
</evidence>
<feature type="compositionally biased region" description="Basic and acidic residues" evidence="1">
    <location>
        <begin position="680"/>
        <end position="690"/>
    </location>
</feature>
<feature type="region of interest" description="Disordered" evidence="1">
    <location>
        <begin position="1250"/>
        <end position="1290"/>
    </location>
</feature>
<accession>A0A6J2YSG5</accession>
<feature type="compositionally biased region" description="Low complexity" evidence="1">
    <location>
        <begin position="1199"/>
        <end position="1208"/>
    </location>
</feature>
<name>A0A6J2YSG5_SITOR</name>
<feature type="compositionally biased region" description="Polar residues" evidence="1">
    <location>
        <begin position="941"/>
        <end position="950"/>
    </location>
</feature>
<feature type="region of interest" description="Disordered" evidence="1">
    <location>
        <begin position="508"/>
        <end position="598"/>
    </location>
</feature>
<reference evidence="3" key="1">
    <citation type="submission" date="2025-08" db="UniProtKB">
        <authorList>
            <consortium name="RefSeq"/>
        </authorList>
    </citation>
    <scope>IDENTIFICATION</scope>
    <source>
        <tissue evidence="3">Gonads</tissue>
    </source>
</reference>
<proteinExistence type="predicted"/>
<keyword evidence="2" id="KW-1185">Reference proteome</keyword>
<gene>
    <name evidence="3" type="primary">LOC115890194</name>
</gene>
<dbReference type="RefSeq" id="XP_030766214.1">
    <property type="nucleotide sequence ID" value="XM_030910354.1"/>
</dbReference>
<dbReference type="Proteomes" id="UP000504635">
    <property type="component" value="Unplaced"/>
</dbReference>
<feature type="compositionally biased region" description="Polar residues" evidence="1">
    <location>
        <begin position="1513"/>
        <end position="1531"/>
    </location>
</feature>
<feature type="region of interest" description="Disordered" evidence="1">
    <location>
        <begin position="868"/>
        <end position="924"/>
    </location>
</feature>
<feature type="region of interest" description="Disordered" evidence="1">
    <location>
        <begin position="1786"/>
        <end position="1903"/>
    </location>
</feature>
<feature type="compositionally biased region" description="Basic and acidic residues" evidence="1">
    <location>
        <begin position="976"/>
        <end position="986"/>
    </location>
</feature>
<feature type="compositionally biased region" description="Polar residues" evidence="1">
    <location>
        <begin position="1164"/>
        <end position="1180"/>
    </location>
</feature>
<evidence type="ECO:0000313" key="3">
    <source>
        <dbReference type="RefSeq" id="XP_030766214.1"/>
    </source>
</evidence>
<feature type="region of interest" description="Disordered" evidence="1">
    <location>
        <begin position="1164"/>
        <end position="1208"/>
    </location>
</feature>
<feature type="region of interest" description="Disordered" evidence="1">
    <location>
        <begin position="1582"/>
        <end position="1755"/>
    </location>
</feature>
<protein>
    <submittedName>
        <fullName evidence="3">Uncharacterized protein LOC115890194 isoform X1</fullName>
    </submittedName>
</protein>
<feature type="compositionally biased region" description="Polar residues" evidence="1">
    <location>
        <begin position="868"/>
        <end position="892"/>
    </location>
</feature>
<feature type="compositionally biased region" description="Basic and acidic residues" evidence="1">
    <location>
        <begin position="559"/>
        <end position="568"/>
    </location>
</feature>
<dbReference type="GeneID" id="115890194"/>
<feature type="compositionally biased region" description="Basic and acidic residues" evidence="1">
    <location>
        <begin position="1593"/>
        <end position="1607"/>
    </location>
</feature>
<dbReference type="InParanoid" id="A0A6J2YSG5"/>
<feature type="compositionally biased region" description="Polar residues" evidence="1">
    <location>
        <begin position="569"/>
        <end position="594"/>
    </location>
</feature>
<feature type="compositionally biased region" description="Polar residues" evidence="1">
    <location>
        <begin position="1629"/>
        <end position="1640"/>
    </location>
</feature>
<feature type="compositionally biased region" description="Low complexity" evidence="1">
    <location>
        <begin position="1734"/>
        <end position="1745"/>
    </location>
</feature>
<feature type="compositionally biased region" description="Basic and acidic residues" evidence="1">
    <location>
        <begin position="1838"/>
        <end position="1876"/>
    </location>
</feature>
<feature type="region of interest" description="Disordered" evidence="1">
    <location>
        <begin position="1434"/>
        <end position="1543"/>
    </location>
</feature>
<feature type="compositionally biased region" description="Polar residues" evidence="1">
    <location>
        <begin position="691"/>
        <end position="727"/>
    </location>
</feature>
<dbReference type="OrthoDB" id="6784796at2759"/>
<feature type="compositionally biased region" description="Polar residues" evidence="1">
    <location>
        <begin position="33"/>
        <end position="42"/>
    </location>
</feature>
<sequence length="1903" mass="211695">MDLIVKSYSKDNRDIPVSLHEKHSRPPEDTSGHLDQTTSNSCRCEDIKTEEDPDVVIIEQTPEEIAVENFTTMTRPTLQQMLGMESENEFEFVEALKKYNDVLSSLAEGLSGQLMGSVISRDILFITANYKRIAIGYKDKFLDIMEQILNTTCELNRNYFETAIPRTIIPKITITESRRIKLLLQAGLLNRCDRIMNVLINIRICVDKSEHKVLWANIFIYFLARVFSYRNYDDIAAGFIIFQKLMKIKTTQEERNIIEGHMYRMLGRNNLLKIPVVKAMMEKMEKDRLYSIRDLCLIYNNYKKEQNQRKREDYGDISSSSRRSVFRKFNMFSSDIDNRGRRRSLFQSQFYSSSPLAQILADWKMSGVSSEHKHSDRWSKSYIEQRQESKSNNNGGTELKWGPLENETVIEKCTETAPVIKIDDDDSDDDDVQFCTDLNEDSKVKTSSEPNEEADTKFVPYKTELILHSSKYTSNNQRIEEALPVKATRLNGIGKTITELSKKNNLKENATDYPASKTKTDCPSAPVKSENQVPSIDKTGDTAKNSEQNWTENIGKPLSKKDKLKENATDNPGSQTNTDCPSAPVNSGNKTPSVNKIGDTANDVDIVFVPEENEPTLNGSKCGETSMEIDGNLSNVDAVQESPFTDASHNQRIEETLPVKDNAGTITRPNEIVRPITEPLSKKDKLKENGTDNPGSKTNTDCPSAPVNSGNKTPSVNKTGDTVNDTDSIFVPDEIEPILNGSKCGETSMEIDAVQESPFTDTTSNNQRIKKTLPIKDNAGTTTRLNGNMKTITEPNKEVDIIFVSDKNKPNLNGSKYGETPMETDTSNNQRIEEYLPVKATRLNGIMKTITEPLSDENKLKENVIDNSASKINTHRSSVSVESKNKSPSVNKTGDMANETDSIFVPEENEPTLNGSKCGETSMEIDGNLSNVDAVQESPFTDASHNQRIQETLPVKDNAGTITRPNEIVRPITEPLSKKDKLKENGTDNPGSKTNTDCPSASVNSGNKTPSVNKTGDTANDTDSIFVPDEIEPILNGSKCGETSMEIDGNLLTVDAVQESPFTDTTSNNQRIKKTLPVKDNAGTTTRLNGNMKTITNQRYQCGKTSMEIDENLPNVGAVQSPFTDASNNQRIEETLPVKDNAETIRPNEIVKTITETLSNTNILKENDTDNPASKTNTEPVKSENRSPFIDKTGDTAKNNGQNGRRNGQNHLIFIETCILPAMLNRTENIGKQEISKTRDSNEEILPSVLDKRSKPAGTDMEEPFSEKDPKTYINGEISNSDKENTSDAGSKLLEMESSQEKYSTTELIEKNNPETHSQLSIPVESNRDEEALNVSEVNDNITSGNYVEKPMDTEDHEATRECHTDVAISPEEYYVVIQPDTGQEILETCSVKEAIEETGTTEATCNGLIEVNKEHARDNNNIIDRKLHSVINPNLFSNHTEPTDDNIKTDEDNNTDQESVDQDPASPAFDELDVPDVKTYFESQGISKGEGISRGNHRESVEESGTFLCPNEETSSITGTSQVKPTAETRTPSDDPLQRPYKNAKEYVAVFCASIKENCDTDKGKTSSESSEENIYGFVELPKDVLPSTDSAKPESIEDIKKEILKTEPSGAPQVLPSPTPQRCAVTRASTKNANSGSNVRKRSDPYSDELYQYNMEGAVGKPRRVGNDEYSPFDNWSDESGDVVRLGKEPTPALPNGGRISVVSANQAPPPSILKVKAEPDGRASKSKRKAPSSNNSNSPSSNNRRRTIHVPVSAVAKTSLAIQMEEKIRNSSRSIEILSFMFKNSPSDNDKSKSNKGAKVIEVSKGVNHSIQQANQRKRQRTESDKKSPTKRTHVRFDVKDRAEDFGTPHEKVSAVVKHAETRTTNRKKESVRNDIGNSRPGRATKKRRLDYDGVIDTDR</sequence>